<dbReference type="AlphaFoldDB" id="A7EVD1"/>
<sequence>MLRDRVLGLVGVQAEAVNWMVQREAYFGDVAAGGQGGYVGGMVRGRWDGDGCGDFEGCGNVWRLSECGGGMYALARRSLRK</sequence>
<dbReference type="GeneID" id="5485617"/>
<organism evidence="1 2">
    <name type="scientific">Sclerotinia sclerotiorum (strain ATCC 18683 / 1980 / Ss-1)</name>
    <name type="common">White mold</name>
    <name type="synonym">Whetzelinia sclerotiorum</name>
    <dbReference type="NCBI Taxonomy" id="665079"/>
    <lineage>
        <taxon>Eukaryota</taxon>
        <taxon>Fungi</taxon>
        <taxon>Dikarya</taxon>
        <taxon>Ascomycota</taxon>
        <taxon>Pezizomycotina</taxon>
        <taxon>Leotiomycetes</taxon>
        <taxon>Helotiales</taxon>
        <taxon>Sclerotiniaceae</taxon>
        <taxon>Sclerotinia</taxon>
    </lineage>
</organism>
<dbReference type="RefSeq" id="XP_001589568.1">
    <property type="nucleotide sequence ID" value="XM_001589518.1"/>
</dbReference>
<dbReference type="EMBL" id="CH476633">
    <property type="protein sequence ID" value="EDN93423.1"/>
    <property type="molecule type" value="Genomic_DNA"/>
</dbReference>
<dbReference type="InParanoid" id="A7EVD1"/>
<protein>
    <submittedName>
        <fullName evidence="1">Uncharacterized protein</fullName>
    </submittedName>
</protein>
<evidence type="ECO:0000313" key="1">
    <source>
        <dbReference type="EMBL" id="EDN93423.1"/>
    </source>
</evidence>
<accession>A7EVD1</accession>
<dbReference type="HOGENOM" id="CLU_2575300_0_0_1"/>
<proteinExistence type="predicted"/>
<dbReference type="KEGG" id="ssl:SS1G_09289"/>
<reference evidence="2" key="1">
    <citation type="journal article" date="2011" name="PLoS Genet.">
        <title>Genomic analysis of the necrotrophic fungal pathogens Sclerotinia sclerotiorum and Botrytis cinerea.</title>
        <authorList>
            <person name="Amselem J."/>
            <person name="Cuomo C.A."/>
            <person name="van Kan J.A."/>
            <person name="Viaud M."/>
            <person name="Benito E.P."/>
            <person name="Couloux A."/>
            <person name="Coutinho P.M."/>
            <person name="de Vries R.P."/>
            <person name="Dyer P.S."/>
            <person name="Fillinger S."/>
            <person name="Fournier E."/>
            <person name="Gout L."/>
            <person name="Hahn M."/>
            <person name="Kohn L."/>
            <person name="Lapalu N."/>
            <person name="Plummer K.M."/>
            <person name="Pradier J.M."/>
            <person name="Quevillon E."/>
            <person name="Sharon A."/>
            <person name="Simon A."/>
            <person name="ten Have A."/>
            <person name="Tudzynski B."/>
            <person name="Tudzynski P."/>
            <person name="Wincker P."/>
            <person name="Andrew M."/>
            <person name="Anthouard V."/>
            <person name="Beever R.E."/>
            <person name="Beffa R."/>
            <person name="Benoit I."/>
            <person name="Bouzid O."/>
            <person name="Brault B."/>
            <person name="Chen Z."/>
            <person name="Choquer M."/>
            <person name="Collemare J."/>
            <person name="Cotton P."/>
            <person name="Danchin E.G."/>
            <person name="Da Silva C."/>
            <person name="Gautier A."/>
            <person name="Giraud C."/>
            <person name="Giraud T."/>
            <person name="Gonzalez C."/>
            <person name="Grossetete S."/>
            <person name="Guldener U."/>
            <person name="Henrissat B."/>
            <person name="Howlett B.J."/>
            <person name="Kodira C."/>
            <person name="Kretschmer M."/>
            <person name="Lappartient A."/>
            <person name="Leroch M."/>
            <person name="Levis C."/>
            <person name="Mauceli E."/>
            <person name="Neuveglise C."/>
            <person name="Oeser B."/>
            <person name="Pearson M."/>
            <person name="Poulain J."/>
            <person name="Poussereau N."/>
            <person name="Quesneville H."/>
            <person name="Rascle C."/>
            <person name="Schumacher J."/>
            <person name="Segurens B."/>
            <person name="Sexton A."/>
            <person name="Silva E."/>
            <person name="Sirven C."/>
            <person name="Soanes D.M."/>
            <person name="Talbot N.J."/>
            <person name="Templeton M."/>
            <person name="Yandava C."/>
            <person name="Yarden O."/>
            <person name="Zeng Q."/>
            <person name="Rollins J.A."/>
            <person name="Lebrun M.H."/>
            <person name="Dickman M."/>
        </authorList>
    </citation>
    <scope>NUCLEOTIDE SEQUENCE [LARGE SCALE GENOMIC DNA]</scope>
    <source>
        <strain evidence="2">ATCC 18683 / 1980 / Ss-1</strain>
    </source>
</reference>
<evidence type="ECO:0000313" key="2">
    <source>
        <dbReference type="Proteomes" id="UP000001312"/>
    </source>
</evidence>
<gene>
    <name evidence="1" type="ORF">SS1G_09289</name>
</gene>
<keyword evidence="2" id="KW-1185">Reference proteome</keyword>
<dbReference type="Proteomes" id="UP000001312">
    <property type="component" value="Unassembled WGS sequence"/>
</dbReference>
<name>A7EVD1_SCLS1</name>